<evidence type="ECO:0000313" key="5">
    <source>
        <dbReference type="EMBL" id="MFB9056936.1"/>
    </source>
</evidence>
<dbReference type="NCBIfam" id="TIGR00229">
    <property type="entry name" value="sensory_box"/>
    <property type="match status" value="1"/>
</dbReference>
<keyword evidence="1" id="KW-0285">Flavoprotein</keyword>
<dbReference type="InterPro" id="IPR035965">
    <property type="entry name" value="PAS-like_dom_sf"/>
</dbReference>
<dbReference type="PANTHER" id="PTHR47429:SF2">
    <property type="entry name" value="PROTEIN TWIN LOV 1"/>
    <property type="match status" value="1"/>
</dbReference>
<keyword evidence="3" id="KW-0157">Chromophore</keyword>
<reference evidence="5 6" key="1">
    <citation type="submission" date="2024-09" db="EMBL/GenBank/DDBJ databases">
        <authorList>
            <person name="Sun Q."/>
            <person name="Mori K."/>
        </authorList>
    </citation>
    <scope>NUCLEOTIDE SEQUENCE [LARGE SCALE GENOMIC DNA]</scope>
    <source>
        <strain evidence="5 6">CECT 8622</strain>
    </source>
</reference>
<dbReference type="CDD" id="cd00130">
    <property type="entry name" value="PAS"/>
    <property type="match status" value="1"/>
</dbReference>
<sequence>MKKNLSNMMCLDLYLSSLNTEEYKAIKHDIIHEDTKIMPLLCWDVFSQNYFKTLKQLKRKQDIVKVKALAKKLNWSNNMDTIFEDKAFEAIIITDLNQSILWTNDGFTEMTGYSKSYALHKKPNFLQGEKSSADAKQKIRNGLKDIKPFTAIITNYKKNKTSYQCEVTIFPLFNTKTTHFIALERQVV</sequence>
<name>A0ABV5FBV7_9FLAO</name>
<dbReference type="InterPro" id="IPR000014">
    <property type="entry name" value="PAS"/>
</dbReference>
<comment type="caution">
    <text evidence="5">The sequence shown here is derived from an EMBL/GenBank/DDBJ whole genome shotgun (WGS) entry which is preliminary data.</text>
</comment>
<dbReference type="Pfam" id="PF13426">
    <property type="entry name" value="PAS_9"/>
    <property type="match status" value="1"/>
</dbReference>
<feature type="domain" description="PAS" evidence="4">
    <location>
        <begin position="89"/>
        <end position="179"/>
    </location>
</feature>
<evidence type="ECO:0000256" key="2">
    <source>
        <dbReference type="ARBA" id="ARBA00022643"/>
    </source>
</evidence>
<evidence type="ECO:0000259" key="4">
    <source>
        <dbReference type="Pfam" id="PF13426"/>
    </source>
</evidence>
<evidence type="ECO:0000313" key="6">
    <source>
        <dbReference type="Proteomes" id="UP001589585"/>
    </source>
</evidence>
<proteinExistence type="predicted"/>
<dbReference type="RefSeq" id="WP_379861149.1">
    <property type="nucleotide sequence ID" value="NZ_JBHMFC010000035.1"/>
</dbReference>
<dbReference type="PANTHER" id="PTHR47429">
    <property type="entry name" value="PROTEIN TWIN LOV 1"/>
    <property type="match status" value="1"/>
</dbReference>
<organism evidence="5 6">
    <name type="scientific">Mariniflexile ostreae</name>
    <dbReference type="NCBI Taxonomy" id="1520892"/>
    <lineage>
        <taxon>Bacteria</taxon>
        <taxon>Pseudomonadati</taxon>
        <taxon>Bacteroidota</taxon>
        <taxon>Flavobacteriia</taxon>
        <taxon>Flavobacteriales</taxon>
        <taxon>Flavobacteriaceae</taxon>
        <taxon>Mariniflexile</taxon>
    </lineage>
</organism>
<gene>
    <name evidence="5" type="ORF">ACFFU9_09295</name>
</gene>
<keyword evidence="6" id="KW-1185">Reference proteome</keyword>
<dbReference type="Proteomes" id="UP001589585">
    <property type="component" value="Unassembled WGS sequence"/>
</dbReference>
<evidence type="ECO:0000256" key="1">
    <source>
        <dbReference type="ARBA" id="ARBA00022630"/>
    </source>
</evidence>
<keyword evidence="2" id="KW-0288">FMN</keyword>
<evidence type="ECO:0000256" key="3">
    <source>
        <dbReference type="ARBA" id="ARBA00022991"/>
    </source>
</evidence>
<protein>
    <submittedName>
        <fullName evidence="5">PAS domain-containing protein</fullName>
    </submittedName>
</protein>
<dbReference type="SUPFAM" id="SSF55785">
    <property type="entry name" value="PYP-like sensor domain (PAS domain)"/>
    <property type="match status" value="1"/>
</dbReference>
<dbReference type="EMBL" id="JBHMFC010000035">
    <property type="protein sequence ID" value="MFB9056936.1"/>
    <property type="molecule type" value="Genomic_DNA"/>
</dbReference>
<accession>A0ABV5FBV7</accession>
<dbReference type="Gene3D" id="3.30.450.20">
    <property type="entry name" value="PAS domain"/>
    <property type="match status" value="1"/>
</dbReference>